<name>A0A2U3LGV4_9FIRM</name>
<proteinExistence type="predicted"/>
<evidence type="ECO:0000313" key="1">
    <source>
        <dbReference type="EMBL" id="SPF51036.1"/>
    </source>
</evidence>
<accession>A0A2U3LGV4</accession>
<dbReference type="Proteomes" id="UP000238916">
    <property type="component" value="Unassembled WGS sequence"/>
</dbReference>
<evidence type="ECO:0000313" key="2">
    <source>
        <dbReference type="Proteomes" id="UP000238916"/>
    </source>
</evidence>
<gene>
    <name evidence="1" type="ORF">SBF1_4970001</name>
</gene>
<dbReference type="AlphaFoldDB" id="A0A2U3LGV4"/>
<sequence length="40" mass="4758">MALGYLEIRETGFRGVQNFRSILSDEWDCMYLSACLRRAW</sequence>
<organism evidence="1 2">
    <name type="scientific">Candidatus Desulfosporosinus infrequens</name>
    <dbReference type="NCBI Taxonomy" id="2043169"/>
    <lineage>
        <taxon>Bacteria</taxon>
        <taxon>Bacillati</taxon>
        <taxon>Bacillota</taxon>
        <taxon>Clostridia</taxon>
        <taxon>Eubacteriales</taxon>
        <taxon>Desulfitobacteriaceae</taxon>
        <taxon>Desulfosporosinus</taxon>
    </lineage>
</organism>
<reference evidence="2" key="1">
    <citation type="submission" date="2018-02" db="EMBL/GenBank/DDBJ databases">
        <authorList>
            <person name="Hausmann B."/>
        </authorList>
    </citation>
    <scope>NUCLEOTIDE SEQUENCE [LARGE SCALE GENOMIC DNA]</scope>
    <source>
        <strain evidence="2">Peat soil MAG SbF1</strain>
    </source>
</reference>
<dbReference type="EMBL" id="OMOF01000442">
    <property type="protein sequence ID" value="SPF51036.1"/>
    <property type="molecule type" value="Genomic_DNA"/>
</dbReference>
<protein>
    <submittedName>
        <fullName evidence="1">Uncharacterized protein</fullName>
    </submittedName>
</protein>